<reference evidence="1 2" key="1">
    <citation type="journal article" date="2015" name="BMC Genomics">
        <title>Comparative genome analysis of Prevotella intermedia strain isolated from infected root canal reveals features related to pathogenicity and adaptation.</title>
        <authorList>
            <person name="Ruan Y."/>
            <person name="Shen L."/>
            <person name="Zou Y."/>
            <person name="Qi Z."/>
            <person name="Yin J."/>
            <person name="Jiang J."/>
            <person name="Guo L."/>
            <person name="He L."/>
            <person name="Chen Z."/>
            <person name="Tang Z."/>
            <person name="Qin S."/>
        </authorList>
    </citation>
    <scope>NUCLEOTIDE SEQUENCE [LARGE SCALE GENOMIC DNA]</scope>
    <source>
        <strain evidence="1 2">ZT</strain>
    </source>
</reference>
<comment type="caution">
    <text evidence="1">The sequence shown here is derived from an EMBL/GenBank/DDBJ whole genome shotgun (WGS) entry which is preliminary data.</text>
</comment>
<organism evidence="1 2">
    <name type="scientific">Prevotella intermedia ZT</name>
    <dbReference type="NCBI Taxonomy" id="1347790"/>
    <lineage>
        <taxon>Bacteria</taxon>
        <taxon>Pseudomonadati</taxon>
        <taxon>Bacteroidota</taxon>
        <taxon>Bacteroidia</taxon>
        <taxon>Bacteroidales</taxon>
        <taxon>Prevotellaceae</taxon>
        <taxon>Prevotella</taxon>
    </lineage>
</organism>
<accession>A0AAP0YNR0</accession>
<dbReference type="EMBL" id="ATMK01000004">
    <property type="protein sequence ID" value="KJJ87660.1"/>
    <property type="molecule type" value="Genomic_DNA"/>
</dbReference>
<proteinExistence type="predicted"/>
<dbReference type="Proteomes" id="UP000032541">
    <property type="component" value="Unassembled WGS sequence"/>
</dbReference>
<name>A0AAP0YNR0_PREIN</name>
<sequence>MYRVELACKSVCLALQKSSFYRVKEPLSHSESGSFRI</sequence>
<protein>
    <submittedName>
        <fullName evidence="1">Uncharacterized protein</fullName>
    </submittedName>
</protein>
<evidence type="ECO:0000313" key="1">
    <source>
        <dbReference type="EMBL" id="KJJ87660.1"/>
    </source>
</evidence>
<evidence type="ECO:0000313" key="2">
    <source>
        <dbReference type="Proteomes" id="UP000032541"/>
    </source>
</evidence>
<gene>
    <name evidence="1" type="ORF">M573_104058</name>
</gene>
<dbReference type="AlphaFoldDB" id="A0AAP0YNR0"/>